<dbReference type="InterPro" id="IPR011429">
    <property type="entry name" value="Cyt_c_Planctomycete-type"/>
</dbReference>
<feature type="domain" description="Cytochrome C Planctomycete-type" evidence="6">
    <location>
        <begin position="37"/>
        <end position="84"/>
    </location>
</feature>
<dbReference type="Pfam" id="PF07626">
    <property type="entry name" value="PSD3"/>
    <property type="match status" value="1"/>
</dbReference>
<feature type="domain" description="DUF1595" evidence="7">
    <location>
        <begin position="390"/>
        <end position="450"/>
    </location>
</feature>
<dbReference type="InterPro" id="IPR011478">
    <property type="entry name" value="DUF1585"/>
</dbReference>
<sequence length="801" mass="89626" precursor="true">MMAAVLLVAGTANFSKAATPAEAEFDKVVQPFLQQYCDRCHTEKLHEGEFRLDTLARDVANGPSGMKWAEVLERISSAQMPPADEPQPKIEDATKIVEWLAMKLKEGEATRLAKRELVTFNKLTRAEYANTVRDLLGVGFDATDPTGLAEDEAWHGFERIGSVLSLSPSHVEKYFGAAESILTEAFPEKPPVKFLKKKDALDLRGGGNREDLAAAGLADKVRVDLWPGHDLIGGRPGPGQALPAAGDYKVRIQLSGLQPKNGRAPHLTVYATDLDRMLFETDVVAPEDKPIVVEFTTHLPAGNLNLRVTNDVPGPSNLPRSGRSDPRIPFFSIKDGRRPWQMKLTDEEGAPLWPFLIVDWIEWSGPLVDDGPTYAQREYLPADSNDREQVRAALAKFTTRAFRRPARPEEVDRYFQLVESEMASGEKFLPAMKTAMLAILCSKNFIYLVEGSSESNEIQLNDFELASRLSYFIWSTMPDDELMAVAQSGKLREPAELKKQVRRLLADPRAARFAKQFPRNWLQLQMVGMFPPDKKLYPDYDSHLEQSMIGETTEYFREVLQQNLSLREFLTSDWTMINPRLAMHYELTSPTQDRFERVSLTPADHRGGLLTQAAILSLTSDGTRHRPVHRGKWVLESIVGKSPPPPPANVKPIEPTPAMQPKATLRMKLDAHKSDASCASCHKRIDPLGFAFDNYDAIGRWRTHEIVSDGDGDNPKVDASGEMVDGRKFANAEEFKQILAADLETFNAAFVEKLAIFATRRVMTIADRESLAKVAKQSKTADYKLQSVVENLVLSDLFQKR</sequence>
<organism evidence="8 9">
    <name type="scientific">Anatilimnocola aggregata</name>
    <dbReference type="NCBI Taxonomy" id="2528021"/>
    <lineage>
        <taxon>Bacteria</taxon>
        <taxon>Pseudomonadati</taxon>
        <taxon>Planctomycetota</taxon>
        <taxon>Planctomycetia</taxon>
        <taxon>Pirellulales</taxon>
        <taxon>Pirellulaceae</taxon>
        <taxon>Anatilimnocola</taxon>
    </lineage>
</organism>
<accession>A0A517Y5L1</accession>
<dbReference type="OrthoDB" id="175242at2"/>
<evidence type="ECO:0000313" key="8">
    <source>
        <dbReference type="EMBL" id="QDU25529.1"/>
    </source>
</evidence>
<name>A0A517Y5L1_9BACT</name>
<dbReference type="Pfam" id="PF07631">
    <property type="entry name" value="PSD4"/>
    <property type="match status" value="1"/>
</dbReference>
<evidence type="ECO:0000259" key="6">
    <source>
        <dbReference type="Pfam" id="PF07635"/>
    </source>
</evidence>
<feature type="domain" description="DUF1588" evidence="4">
    <location>
        <begin position="606"/>
        <end position="705"/>
    </location>
</feature>
<feature type="signal peptide" evidence="1">
    <location>
        <begin position="1"/>
        <end position="17"/>
    </location>
</feature>
<evidence type="ECO:0000259" key="7">
    <source>
        <dbReference type="Pfam" id="PF07637"/>
    </source>
</evidence>
<proteinExistence type="predicted"/>
<evidence type="ECO:0000313" key="9">
    <source>
        <dbReference type="Proteomes" id="UP000315017"/>
    </source>
</evidence>
<dbReference type="Pfam" id="PF07635">
    <property type="entry name" value="PSCyt1"/>
    <property type="match status" value="1"/>
</dbReference>
<evidence type="ECO:0000256" key="1">
    <source>
        <dbReference type="SAM" id="SignalP"/>
    </source>
</evidence>
<gene>
    <name evidence="8" type="ORF">ETAA8_05980</name>
</gene>
<dbReference type="InterPro" id="IPR013043">
    <property type="entry name" value="DUF1595"/>
</dbReference>
<protein>
    <recommendedName>
        <fullName evidence="10">DUF1592 domain-containing protein</fullName>
    </recommendedName>
</protein>
<dbReference type="Pfam" id="PF07627">
    <property type="entry name" value="PSCyt3"/>
    <property type="match status" value="1"/>
</dbReference>
<dbReference type="KEGG" id="aagg:ETAA8_05980"/>
<dbReference type="Pfam" id="PF07624">
    <property type="entry name" value="PSD2"/>
    <property type="match status" value="1"/>
</dbReference>
<evidence type="ECO:0008006" key="10">
    <source>
        <dbReference type="Google" id="ProtNLM"/>
    </source>
</evidence>
<evidence type="ECO:0000259" key="4">
    <source>
        <dbReference type="Pfam" id="PF07627"/>
    </source>
</evidence>
<evidence type="ECO:0000259" key="2">
    <source>
        <dbReference type="Pfam" id="PF07624"/>
    </source>
</evidence>
<dbReference type="InterPro" id="IPR013042">
    <property type="entry name" value="DUF1592"/>
</dbReference>
<feature type="chain" id="PRO_5021859633" description="DUF1592 domain-containing protein" evidence="1">
    <location>
        <begin position="18"/>
        <end position="801"/>
    </location>
</feature>
<dbReference type="InterPro" id="IPR013036">
    <property type="entry name" value="DUF1587"/>
</dbReference>
<keyword evidence="9" id="KW-1185">Reference proteome</keyword>
<feature type="domain" description="DUF1587" evidence="3">
    <location>
        <begin position="123"/>
        <end position="186"/>
    </location>
</feature>
<keyword evidence="1" id="KW-0732">Signal</keyword>
<reference evidence="8 9" key="1">
    <citation type="submission" date="2019-02" db="EMBL/GenBank/DDBJ databases">
        <title>Deep-cultivation of Planctomycetes and their phenomic and genomic characterization uncovers novel biology.</title>
        <authorList>
            <person name="Wiegand S."/>
            <person name="Jogler M."/>
            <person name="Boedeker C."/>
            <person name="Pinto D."/>
            <person name="Vollmers J."/>
            <person name="Rivas-Marin E."/>
            <person name="Kohn T."/>
            <person name="Peeters S.H."/>
            <person name="Heuer A."/>
            <person name="Rast P."/>
            <person name="Oberbeckmann S."/>
            <person name="Bunk B."/>
            <person name="Jeske O."/>
            <person name="Meyerdierks A."/>
            <person name="Storesund J.E."/>
            <person name="Kallscheuer N."/>
            <person name="Luecker S."/>
            <person name="Lage O.M."/>
            <person name="Pohl T."/>
            <person name="Merkel B.J."/>
            <person name="Hornburger P."/>
            <person name="Mueller R.-W."/>
            <person name="Bruemmer F."/>
            <person name="Labrenz M."/>
            <person name="Spormann A.M."/>
            <person name="Op den Camp H."/>
            <person name="Overmann J."/>
            <person name="Amann R."/>
            <person name="Jetten M.S.M."/>
            <person name="Mascher T."/>
            <person name="Medema M.H."/>
            <person name="Devos D.P."/>
            <person name="Kaster A.-K."/>
            <person name="Ovreas L."/>
            <person name="Rohde M."/>
            <person name="Galperin M.Y."/>
            <person name="Jogler C."/>
        </authorList>
    </citation>
    <scope>NUCLEOTIDE SEQUENCE [LARGE SCALE GENOMIC DNA]</scope>
    <source>
        <strain evidence="8 9">ETA_A8</strain>
    </source>
</reference>
<evidence type="ECO:0000259" key="5">
    <source>
        <dbReference type="Pfam" id="PF07631"/>
    </source>
</evidence>
<feature type="domain" description="DUF1585" evidence="2">
    <location>
        <begin position="725"/>
        <end position="798"/>
    </location>
</feature>
<feature type="domain" description="DUF1592" evidence="5">
    <location>
        <begin position="460"/>
        <end position="587"/>
    </location>
</feature>
<dbReference type="EMBL" id="CP036274">
    <property type="protein sequence ID" value="QDU25529.1"/>
    <property type="molecule type" value="Genomic_DNA"/>
</dbReference>
<dbReference type="Proteomes" id="UP000315017">
    <property type="component" value="Chromosome"/>
</dbReference>
<evidence type="ECO:0000259" key="3">
    <source>
        <dbReference type="Pfam" id="PF07626"/>
    </source>
</evidence>
<dbReference type="InterPro" id="IPR013039">
    <property type="entry name" value="DUF1588"/>
</dbReference>
<dbReference type="Pfam" id="PF07637">
    <property type="entry name" value="PSD5"/>
    <property type="match status" value="1"/>
</dbReference>
<dbReference type="AlphaFoldDB" id="A0A517Y5L1"/>